<comment type="caution">
    <text evidence="2">The sequence shown here is derived from an EMBL/GenBank/DDBJ whole genome shotgun (WGS) entry which is preliminary data.</text>
</comment>
<evidence type="ECO:0008006" key="4">
    <source>
        <dbReference type="Google" id="ProtNLM"/>
    </source>
</evidence>
<keyword evidence="3" id="KW-1185">Reference proteome</keyword>
<organism evidence="2 3">
    <name type="scientific">Gaetbulibacter aquiaggeris</name>
    <dbReference type="NCBI Taxonomy" id="1735373"/>
    <lineage>
        <taxon>Bacteria</taxon>
        <taxon>Pseudomonadati</taxon>
        <taxon>Bacteroidota</taxon>
        <taxon>Flavobacteriia</taxon>
        <taxon>Flavobacteriales</taxon>
        <taxon>Flavobacteriaceae</taxon>
        <taxon>Gaetbulibacter</taxon>
    </lineage>
</organism>
<sequence>MKIRLIILIFTLFMSSCMTSSKLSKRQLKHIDKSLVGTWVGSEIGVQNKATKREWEMIRNQDGTYIINFKTHYPDYTSERTEEGHWWTKQGFFYEHCNGYKTDIYEYNVVSENEIEFKSIKIQTYYVAESHSFTDKSKEN</sequence>
<feature type="chain" id="PRO_5047385072" description="Lipocalin-like domain-containing protein" evidence="1">
    <location>
        <begin position="21"/>
        <end position="140"/>
    </location>
</feature>
<dbReference type="RefSeq" id="WP_395438933.1">
    <property type="nucleotide sequence ID" value="NZ_JBAWKC010000004.1"/>
</dbReference>
<protein>
    <recommendedName>
        <fullName evidence="4">Lipocalin-like domain-containing protein</fullName>
    </recommendedName>
</protein>
<feature type="signal peptide" evidence="1">
    <location>
        <begin position="1"/>
        <end position="20"/>
    </location>
</feature>
<evidence type="ECO:0000256" key="1">
    <source>
        <dbReference type="SAM" id="SignalP"/>
    </source>
</evidence>
<proteinExistence type="predicted"/>
<name>A0ABW7MVI2_9FLAO</name>
<reference evidence="2 3" key="1">
    <citation type="submission" date="2024-02" db="EMBL/GenBank/DDBJ databases">
        <title>A Gaetbulibacter species isolated from tidal flats and genomic insights of their niches.</title>
        <authorList>
            <person name="Ye Y."/>
        </authorList>
    </citation>
    <scope>NUCLEOTIDE SEQUENCE [LARGE SCALE GENOMIC DNA]</scope>
    <source>
        <strain evidence="2 3">KEM-8</strain>
    </source>
</reference>
<evidence type="ECO:0000313" key="2">
    <source>
        <dbReference type="EMBL" id="MFH6769712.1"/>
    </source>
</evidence>
<dbReference type="Proteomes" id="UP001610104">
    <property type="component" value="Unassembled WGS sequence"/>
</dbReference>
<dbReference type="EMBL" id="JBAWKC010000004">
    <property type="protein sequence ID" value="MFH6769712.1"/>
    <property type="molecule type" value="Genomic_DNA"/>
</dbReference>
<keyword evidence="1" id="KW-0732">Signal</keyword>
<evidence type="ECO:0000313" key="3">
    <source>
        <dbReference type="Proteomes" id="UP001610104"/>
    </source>
</evidence>
<gene>
    <name evidence="2" type="ORF">V8G56_13245</name>
</gene>
<dbReference type="PROSITE" id="PS51257">
    <property type="entry name" value="PROKAR_LIPOPROTEIN"/>
    <property type="match status" value="1"/>
</dbReference>
<accession>A0ABW7MVI2</accession>